<organism evidence="1 2">
    <name type="scientific">Siphonobacter curvatus</name>
    <dbReference type="NCBI Taxonomy" id="2094562"/>
    <lineage>
        <taxon>Bacteria</taxon>
        <taxon>Pseudomonadati</taxon>
        <taxon>Bacteroidota</taxon>
        <taxon>Cytophagia</taxon>
        <taxon>Cytophagales</taxon>
        <taxon>Cytophagaceae</taxon>
        <taxon>Siphonobacter</taxon>
    </lineage>
</organism>
<dbReference type="Gene3D" id="1.10.10.10">
    <property type="entry name" value="Winged helix-like DNA-binding domain superfamily/Winged helix DNA-binding domain"/>
    <property type="match status" value="1"/>
</dbReference>
<protein>
    <recommendedName>
        <fullName evidence="3">Fur family transcriptional regulator</fullName>
    </recommendedName>
</protein>
<gene>
    <name evidence="1" type="ORF">C5O19_22495</name>
</gene>
<dbReference type="GO" id="GO:0003700">
    <property type="term" value="F:DNA-binding transcription factor activity"/>
    <property type="evidence" value="ECO:0007669"/>
    <property type="project" value="InterPro"/>
</dbReference>
<keyword evidence="2" id="KW-1185">Reference proteome</keyword>
<dbReference type="InterPro" id="IPR036388">
    <property type="entry name" value="WH-like_DNA-bd_sf"/>
</dbReference>
<dbReference type="EMBL" id="PTRA01000006">
    <property type="protein sequence ID" value="PQA54519.1"/>
    <property type="molecule type" value="Genomic_DNA"/>
</dbReference>
<comment type="caution">
    <text evidence="1">The sequence shown here is derived from an EMBL/GenBank/DDBJ whole genome shotgun (WGS) entry which is preliminary data.</text>
</comment>
<accession>A0A2S7IGP4</accession>
<dbReference type="SUPFAM" id="SSF46785">
    <property type="entry name" value="Winged helix' DNA-binding domain"/>
    <property type="match status" value="1"/>
</dbReference>
<dbReference type="OrthoDB" id="960626at2"/>
<evidence type="ECO:0008006" key="3">
    <source>
        <dbReference type="Google" id="ProtNLM"/>
    </source>
</evidence>
<reference evidence="2" key="1">
    <citation type="submission" date="2018-02" db="EMBL/GenBank/DDBJ databases">
        <title>Genome sequencing of Solimonas sp. HR-BB.</title>
        <authorList>
            <person name="Lee Y."/>
            <person name="Jeon C.O."/>
        </authorList>
    </citation>
    <scope>NUCLEOTIDE SEQUENCE [LARGE SCALE GENOMIC DNA]</scope>
    <source>
        <strain evidence="2">HR-U</strain>
    </source>
</reference>
<dbReference type="RefSeq" id="WP_104715642.1">
    <property type="nucleotide sequence ID" value="NZ_PTRA01000006.1"/>
</dbReference>
<dbReference type="InterPro" id="IPR002481">
    <property type="entry name" value="FUR"/>
</dbReference>
<proteinExistence type="predicted"/>
<evidence type="ECO:0000313" key="1">
    <source>
        <dbReference type="EMBL" id="PQA54519.1"/>
    </source>
</evidence>
<name>A0A2S7IGP4_9BACT</name>
<evidence type="ECO:0000313" key="2">
    <source>
        <dbReference type="Proteomes" id="UP000239590"/>
    </source>
</evidence>
<dbReference type="InterPro" id="IPR036390">
    <property type="entry name" value="WH_DNA-bd_sf"/>
</dbReference>
<dbReference type="Pfam" id="PF01475">
    <property type="entry name" value="FUR"/>
    <property type="match status" value="1"/>
</dbReference>
<sequence>MMYNINNRIDTYCIERGIRKSIKRNQVATVLERIHESMDAEQVWLLLKKNHFQISIGAVYQALNWLVEHGFVEKHIQADRKFIYYLTTKESELS</sequence>
<dbReference type="Proteomes" id="UP000239590">
    <property type="component" value="Unassembled WGS sequence"/>
</dbReference>
<dbReference type="AlphaFoldDB" id="A0A2S7IGP4"/>